<evidence type="ECO:0000256" key="3">
    <source>
        <dbReference type="ARBA" id="ARBA00022741"/>
    </source>
</evidence>
<dbReference type="GO" id="GO:0061605">
    <property type="term" value="F:molybdopterin-synthase adenylyltransferase activity"/>
    <property type="evidence" value="ECO:0007669"/>
    <property type="project" value="UniProtKB-EC"/>
</dbReference>
<reference evidence="14 15" key="1">
    <citation type="submission" date="2016-08" db="EMBL/GenBank/DDBJ databases">
        <authorList>
            <person name="Seilhamer J.J."/>
        </authorList>
    </citation>
    <scope>NUCLEOTIDE SEQUENCE [LARGE SCALE GENOMIC DNA]</scope>
    <source>
        <strain evidence="14 15">DX4</strain>
    </source>
</reference>
<gene>
    <name evidence="14" type="ORF">BFS30_19060</name>
</gene>
<evidence type="ECO:0000256" key="5">
    <source>
        <dbReference type="ARBA" id="ARBA00052218"/>
    </source>
</evidence>
<keyword evidence="15" id="KW-1185">Reference proteome</keyword>
<organism evidence="14 15">
    <name type="scientific">Pedobacter steynii</name>
    <dbReference type="NCBI Taxonomy" id="430522"/>
    <lineage>
        <taxon>Bacteria</taxon>
        <taxon>Pseudomonadati</taxon>
        <taxon>Bacteroidota</taxon>
        <taxon>Sphingobacteriia</taxon>
        <taxon>Sphingobacteriales</taxon>
        <taxon>Sphingobacteriaceae</taxon>
        <taxon>Pedobacter</taxon>
    </lineage>
</organism>
<evidence type="ECO:0000313" key="14">
    <source>
        <dbReference type="EMBL" id="AOM79083.1"/>
    </source>
</evidence>
<dbReference type="CDD" id="cd00757">
    <property type="entry name" value="ThiF_MoeB_HesA_family"/>
    <property type="match status" value="1"/>
</dbReference>
<keyword evidence="4" id="KW-0067">ATP-binding</keyword>
<dbReference type="GO" id="GO:0008146">
    <property type="term" value="F:sulfotransferase activity"/>
    <property type="evidence" value="ECO:0007669"/>
    <property type="project" value="TreeGrafter"/>
</dbReference>
<evidence type="ECO:0000256" key="8">
    <source>
        <dbReference type="ARBA" id="ARBA00066884"/>
    </source>
</evidence>
<keyword evidence="2" id="KW-0808">Transferase</keyword>
<evidence type="ECO:0000256" key="1">
    <source>
        <dbReference type="ARBA" id="ARBA00009919"/>
    </source>
</evidence>
<dbReference type="FunFam" id="3.40.50.720:FF:000033">
    <property type="entry name" value="Adenylyltransferase and sulfurtransferase MOCS3"/>
    <property type="match status" value="1"/>
</dbReference>
<accession>A0A1D7QKE9</accession>
<evidence type="ECO:0000256" key="9">
    <source>
        <dbReference type="ARBA" id="ARBA00073635"/>
    </source>
</evidence>
<dbReference type="InterPro" id="IPR001763">
    <property type="entry name" value="Rhodanese-like_dom"/>
</dbReference>
<evidence type="ECO:0000256" key="6">
    <source>
        <dbReference type="ARBA" id="ARBA00055169"/>
    </source>
</evidence>
<feature type="domain" description="Rhodanese" evidence="13">
    <location>
        <begin position="270"/>
        <end position="342"/>
    </location>
</feature>
<keyword evidence="3" id="KW-0547">Nucleotide-binding</keyword>
<comment type="function">
    <text evidence="6">Catalyzes the adenylation by ATP of the carboxyl group of the C-terminal glycine of sulfur carrier protein MoaD.</text>
</comment>
<evidence type="ECO:0000256" key="10">
    <source>
        <dbReference type="ARBA" id="ARBA00075110"/>
    </source>
</evidence>
<protein>
    <recommendedName>
        <fullName evidence="9">Molybdopterin-synthase adenylyltransferase</fullName>
        <ecNumber evidence="8">2.7.7.80</ecNumber>
    </recommendedName>
    <alternativeName>
        <fullName evidence="12">MoaD protein adenylase</fullName>
    </alternativeName>
    <alternativeName>
        <fullName evidence="10">Molybdopterin-converting factor subunit 1 adenylase</fullName>
    </alternativeName>
    <alternativeName>
        <fullName evidence="11">Sulfur carrier protein MoaD adenylyltransferase</fullName>
    </alternativeName>
</protein>
<name>A0A1D7QKE9_9SPHI</name>
<evidence type="ECO:0000256" key="11">
    <source>
        <dbReference type="ARBA" id="ARBA00075328"/>
    </source>
</evidence>
<evidence type="ECO:0000259" key="13">
    <source>
        <dbReference type="PROSITE" id="PS50206"/>
    </source>
</evidence>
<dbReference type="GO" id="GO:0008641">
    <property type="term" value="F:ubiquitin-like modifier activating enzyme activity"/>
    <property type="evidence" value="ECO:0007669"/>
    <property type="project" value="InterPro"/>
</dbReference>
<dbReference type="InterPro" id="IPR000594">
    <property type="entry name" value="ThiF_NAD_FAD-bd"/>
</dbReference>
<dbReference type="PROSITE" id="PS50206">
    <property type="entry name" value="RHODANESE_3"/>
    <property type="match status" value="1"/>
</dbReference>
<dbReference type="InterPro" id="IPR035985">
    <property type="entry name" value="Ubiquitin-activating_enz"/>
</dbReference>
<dbReference type="GO" id="GO:0005524">
    <property type="term" value="F:ATP binding"/>
    <property type="evidence" value="ECO:0007669"/>
    <property type="project" value="UniProtKB-KW"/>
</dbReference>
<dbReference type="Pfam" id="PF00899">
    <property type="entry name" value="ThiF"/>
    <property type="match status" value="1"/>
</dbReference>
<evidence type="ECO:0000256" key="2">
    <source>
        <dbReference type="ARBA" id="ARBA00022679"/>
    </source>
</evidence>
<comment type="catalytic activity">
    <reaction evidence="5">
        <text>[molybdopterin-synthase sulfur-carrier protein]-C-terminal Gly-Gly + ATP + H(+) = [molybdopterin-synthase sulfur-carrier protein]-C-terminal Gly-Gly-AMP + diphosphate</text>
        <dbReference type="Rhea" id="RHEA:43616"/>
        <dbReference type="Rhea" id="RHEA-COMP:12159"/>
        <dbReference type="Rhea" id="RHEA-COMP:12202"/>
        <dbReference type="ChEBI" id="CHEBI:15378"/>
        <dbReference type="ChEBI" id="CHEBI:30616"/>
        <dbReference type="ChEBI" id="CHEBI:33019"/>
        <dbReference type="ChEBI" id="CHEBI:90618"/>
        <dbReference type="ChEBI" id="CHEBI:90778"/>
        <dbReference type="EC" id="2.7.7.80"/>
    </reaction>
</comment>
<dbReference type="EMBL" id="CP017141">
    <property type="protein sequence ID" value="AOM79083.1"/>
    <property type="molecule type" value="Genomic_DNA"/>
</dbReference>
<dbReference type="SUPFAM" id="SSF69572">
    <property type="entry name" value="Activating enzymes of the ubiquitin-like proteins"/>
    <property type="match status" value="1"/>
</dbReference>
<dbReference type="InterPro" id="IPR045886">
    <property type="entry name" value="ThiF/MoeB/HesA"/>
</dbReference>
<sequence>MNNQELKRYDRQLLLEEIGFEGQEKLHQTSVLVIGAGGLGCPLLLYLAGAGLGKIGIIDGDVVEESNLHRQVLYQMNDIGKNKAQTAADKLSRLNPGIQLQAYPHHLSPENAMAIIAAYDLVIDGSDNFPTRYLVNDSCVALNKPLVFGSIFKFEGQVSVFNYQGGPDYRSCYPESPLPEEQPNCGESGVTGPLPGIIGSMMANECMKIICGFGDHLSGKLLIFNALNYDMQIFNIQPENPKSDPPTEGTDKTAIYQEIGQQELQDWKDKEEPFLLIDVREAYEFEEYNIGGTHISLYDLKEKIADIPFHHKLVLCCTSGAKSRMAAKLISQNRKEKLFIISLLNSNR</sequence>
<evidence type="ECO:0000256" key="7">
    <source>
        <dbReference type="ARBA" id="ARBA00063809"/>
    </source>
</evidence>
<dbReference type="PANTHER" id="PTHR10953:SF102">
    <property type="entry name" value="ADENYLYLTRANSFERASE AND SULFURTRANSFERASE MOCS3"/>
    <property type="match status" value="1"/>
</dbReference>
<comment type="similarity">
    <text evidence="1">Belongs to the HesA/MoeB/ThiF family.</text>
</comment>
<evidence type="ECO:0000313" key="15">
    <source>
        <dbReference type="Proteomes" id="UP000094313"/>
    </source>
</evidence>
<dbReference type="Gene3D" id="3.40.50.720">
    <property type="entry name" value="NAD(P)-binding Rossmann-like Domain"/>
    <property type="match status" value="1"/>
</dbReference>
<dbReference type="RefSeq" id="WP_069380746.1">
    <property type="nucleotide sequence ID" value="NZ_CP017141.1"/>
</dbReference>
<comment type="subunit">
    <text evidence="7">Homodimer. Forms a stable heterotetrameric complex of 2 MoeB and 2 MoaD during adenylation of MoaD.</text>
</comment>
<dbReference type="GO" id="GO:0004792">
    <property type="term" value="F:thiosulfate-cyanide sulfurtransferase activity"/>
    <property type="evidence" value="ECO:0007669"/>
    <property type="project" value="TreeGrafter"/>
</dbReference>
<dbReference type="OrthoDB" id="9804286at2"/>
<dbReference type="GO" id="GO:0005829">
    <property type="term" value="C:cytosol"/>
    <property type="evidence" value="ECO:0007669"/>
    <property type="project" value="TreeGrafter"/>
</dbReference>
<dbReference type="CDD" id="cd00158">
    <property type="entry name" value="RHOD"/>
    <property type="match status" value="1"/>
</dbReference>
<dbReference type="PANTHER" id="PTHR10953">
    <property type="entry name" value="UBIQUITIN-ACTIVATING ENZYME E1"/>
    <property type="match status" value="1"/>
</dbReference>
<proteinExistence type="inferred from homology"/>
<evidence type="ECO:0000256" key="4">
    <source>
        <dbReference type="ARBA" id="ARBA00022840"/>
    </source>
</evidence>
<dbReference type="Proteomes" id="UP000094313">
    <property type="component" value="Chromosome"/>
</dbReference>
<dbReference type="AlphaFoldDB" id="A0A1D7QKE9"/>
<dbReference type="KEGG" id="psty:BFS30_19060"/>
<dbReference type="EC" id="2.7.7.80" evidence="8"/>
<evidence type="ECO:0000256" key="12">
    <source>
        <dbReference type="ARBA" id="ARBA00078531"/>
    </source>
</evidence>
<dbReference type="InterPro" id="IPR036873">
    <property type="entry name" value="Rhodanese-like_dom_sf"/>
</dbReference>
<dbReference type="Gene3D" id="3.40.250.10">
    <property type="entry name" value="Rhodanese-like domain"/>
    <property type="match status" value="1"/>
</dbReference>